<dbReference type="EMBL" id="QRQK01000002">
    <property type="protein sequence ID" value="RHN00403.1"/>
    <property type="molecule type" value="Genomic_DNA"/>
</dbReference>
<gene>
    <name evidence="2" type="ORF">DWZ34_01555</name>
</gene>
<dbReference type="RefSeq" id="WP_118493725.1">
    <property type="nucleotide sequence ID" value="NZ_QRQK01000002.1"/>
</dbReference>
<keyword evidence="1" id="KW-0732">Signal</keyword>
<feature type="signal peptide" evidence="1">
    <location>
        <begin position="1"/>
        <end position="25"/>
    </location>
</feature>
<evidence type="ECO:0000313" key="3">
    <source>
        <dbReference type="Proteomes" id="UP000285109"/>
    </source>
</evidence>
<dbReference type="AlphaFoldDB" id="A0A415TG52"/>
<protein>
    <submittedName>
        <fullName evidence="2">Uncharacterized protein</fullName>
    </submittedName>
</protein>
<name>A0A415TG52_9BACT</name>
<sequence length="109" mass="12282">MKRTKYITYLFLCLLYGLLSSCSFEQEDSLLLSSNSGSFSTLGTVINTERITIDSDTYGTLLPTNPGIFTEKKVNILGQRVLLEILFLNEDKQNNTGDKEVKIISLYKC</sequence>
<evidence type="ECO:0000313" key="2">
    <source>
        <dbReference type="EMBL" id="RHN00403.1"/>
    </source>
</evidence>
<evidence type="ECO:0000256" key="1">
    <source>
        <dbReference type="SAM" id="SignalP"/>
    </source>
</evidence>
<comment type="caution">
    <text evidence="2">The sequence shown here is derived from an EMBL/GenBank/DDBJ whole genome shotgun (WGS) entry which is preliminary data.</text>
</comment>
<dbReference type="PROSITE" id="PS51257">
    <property type="entry name" value="PROKAR_LIPOPROTEIN"/>
    <property type="match status" value="1"/>
</dbReference>
<reference evidence="2 3" key="1">
    <citation type="submission" date="2018-08" db="EMBL/GenBank/DDBJ databases">
        <title>A genome reference for cultivated species of the human gut microbiota.</title>
        <authorList>
            <person name="Zou Y."/>
            <person name="Xue W."/>
            <person name="Luo G."/>
        </authorList>
    </citation>
    <scope>NUCLEOTIDE SEQUENCE [LARGE SCALE GENOMIC DNA]</scope>
    <source>
        <strain evidence="2 3">AF31-28B-AC</strain>
    </source>
</reference>
<accession>A0A415TG52</accession>
<proteinExistence type="predicted"/>
<dbReference type="Proteomes" id="UP000285109">
    <property type="component" value="Unassembled WGS sequence"/>
</dbReference>
<organism evidence="2 3">
    <name type="scientific">Phocaeicola plebeius</name>
    <dbReference type="NCBI Taxonomy" id="310297"/>
    <lineage>
        <taxon>Bacteria</taxon>
        <taxon>Pseudomonadati</taxon>
        <taxon>Bacteroidota</taxon>
        <taxon>Bacteroidia</taxon>
        <taxon>Bacteroidales</taxon>
        <taxon>Bacteroidaceae</taxon>
        <taxon>Phocaeicola</taxon>
    </lineage>
</organism>
<feature type="chain" id="PRO_5019218187" evidence="1">
    <location>
        <begin position="26"/>
        <end position="109"/>
    </location>
</feature>